<dbReference type="RefSeq" id="WP_215610100.1">
    <property type="nucleotide sequence ID" value="NZ_JADOES010000037.1"/>
</dbReference>
<dbReference type="Proteomes" id="UP000717364">
    <property type="component" value="Unassembled WGS sequence"/>
</dbReference>
<dbReference type="AlphaFoldDB" id="A0A947DIR1"/>
<accession>A0A947DIR1</accession>
<feature type="transmembrane region" description="Helical" evidence="1">
    <location>
        <begin position="20"/>
        <end position="37"/>
    </location>
</feature>
<comment type="caution">
    <text evidence="2">The sequence shown here is derived from an EMBL/GenBank/DDBJ whole genome shotgun (WGS) entry which is preliminary data.</text>
</comment>
<keyword evidence="1" id="KW-0812">Transmembrane</keyword>
<evidence type="ECO:0000313" key="3">
    <source>
        <dbReference type="Proteomes" id="UP000717364"/>
    </source>
</evidence>
<sequence>MVYPTPNPQQAHSQRLAPKPLVAASLAMILAALLIDFDRLKIFLTSANTVSHQANCNAIVSDEAKLSREQLATLLTIPERDTKSRVRQIVSEPYCQLPTIKVRSGVNAERETYPLAFDPSTTLVILYENNEYAGYRFSFE</sequence>
<keyword evidence="3" id="KW-1185">Reference proteome</keyword>
<name>A0A947DIR1_9CYAN</name>
<dbReference type="EMBL" id="JADOES010000037">
    <property type="protein sequence ID" value="MBT9317039.1"/>
    <property type="molecule type" value="Genomic_DNA"/>
</dbReference>
<keyword evidence="1" id="KW-1133">Transmembrane helix</keyword>
<reference evidence="2" key="1">
    <citation type="submission" date="2020-11" db="EMBL/GenBank/DDBJ databases">
        <authorList>
            <person name="Konstantinou D."/>
            <person name="Gkelis S."/>
            <person name="Popin R."/>
            <person name="Fewer D."/>
            <person name="Sivonen K."/>
        </authorList>
    </citation>
    <scope>NUCLEOTIDE SEQUENCE</scope>
    <source>
        <strain evidence="2">TAU-MAC 1115</strain>
    </source>
</reference>
<reference evidence="2" key="2">
    <citation type="journal article" date="2021" name="Mar. Drugs">
        <title>Genome Reduction and Secondary Metabolism of the Marine Sponge-Associated Cyanobacterium Leptothoe.</title>
        <authorList>
            <person name="Konstantinou D."/>
            <person name="Popin R.V."/>
            <person name="Fewer D.P."/>
            <person name="Sivonen K."/>
            <person name="Gkelis S."/>
        </authorList>
    </citation>
    <scope>NUCLEOTIDE SEQUENCE</scope>
    <source>
        <strain evidence="2">TAU-MAC 1115</strain>
    </source>
</reference>
<proteinExistence type="predicted"/>
<evidence type="ECO:0000313" key="2">
    <source>
        <dbReference type="EMBL" id="MBT9317039.1"/>
    </source>
</evidence>
<keyword evidence="1" id="KW-0472">Membrane</keyword>
<protein>
    <submittedName>
        <fullName evidence="2">Uncharacterized protein</fullName>
    </submittedName>
</protein>
<organism evidence="2 3">
    <name type="scientific">Leptothoe spongobia TAU-MAC 1115</name>
    <dbReference type="NCBI Taxonomy" id="1967444"/>
    <lineage>
        <taxon>Bacteria</taxon>
        <taxon>Bacillati</taxon>
        <taxon>Cyanobacteriota</taxon>
        <taxon>Cyanophyceae</taxon>
        <taxon>Nodosilineales</taxon>
        <taxon>Cymatolegaceae</taxon>
        <taxon>Leptothoe</taxon>
        <taxon>Leptothoe spongobia</taxon>
    </lineage>
</organism>
<evidence type="ECO:0000256" key="1">
    <source>
        <dbReference type="SAM" id="Phobius"/>
    </source>
</evidence>
<gene>
    <name evidence="2" type="ORF">IXB50_16570</name>
</gene>